<dbReference type="Proteomes" id="UP000192277">
    <property type="component" value="Unassembled WGS sequence"/>
</dbReference>
<organism evidence="2 3">
    <name type="scientific">Niastella koreensis</name>
    <dbReference type="NCBI Taxonomy" id="354356"/>
    <lineage>
        <taxon>Bacteria</taxon>
        <taxon>Pseudomonadati</taxon>
        <taxon>Bacteroidota</taxon>
        <taxon>Chitinophagia</taxon>
        <taxon>Chitinophagales</taxon>
        <taxon>Chitinophagaceae</taxon>
        <taxon>Niastella</taxon>
    </lineage>
</organism>
<proteinExistence type="predicted"/>
<accession>A0ABX3NUG5</accession>
<name>A0ABX3NUG5_9BACT</name>
<dbReference type="EMBL" id="LWBO01000014">
    <property type="protein sequence ID" value="OQP46438.1"/>
    <property type="molecule type" value="Genomic_DNA"/>
</dbReference>
<keyword evidence="3" id="KW-1185">Reference proteome</keyword>
<protein>
    <submittedName>
        <fullName evidence="2">Uncharacterized protein</fullName>
    </submittedName>
</protein>
<gene>
    <name evidence="2" type="ORF">A4D02_30830</name>
</gene>
<sequence length="93" mass="11225">MSLRTILLQHNKETNELKSAEKGQWNQLLERQENALLDSDGNTNLAGRFAKERDEHNDRFRKEKAELMSKHQQELEEYKRSRQQSRSDRDRER</sequence>
<comment type="caution">
    <text evidence="2">The sequence shown here is derived from an EMBL/GenBank/DDBJ whole genome shotgun (WGS) entry which is preliminary data.</text>
</comment>
<reference evidence="2 3" key="1">
    <citation type="submission" date="2016-04" db="EMBL/GenBank/DDBJ databases">
        <authorList>
            <person name="Chen L."/>
            <person name="Zhuang W."/>
            <person name="Wang G."/>
        </authorList>
    </citation>
    <scope>NUCLEOTIDE SEQUENCE [LARGE SCALE GENOMIC DNA]</scope>
    <source>
        <strain evidence="3">GR20</strain>
    </source>
</reference>
<evidence type="ECO:0000256" key="1">
    <source>
        <dbReference type="SAM" id="MobiDB-lite"/>
    </source>
</evidence>
<evidence type="ECO:0000313" key="3">
    <source>
        <dbReference type="Proteomes" id="UP000192277"/>
    </source>
</evidence>
<dbReference type="RefSeq" id="WP_014222251.1">
    <property type="nucleotide sequence ID" value="NZ_LWBO01000014.1"/>
</dbReference>
<feature type="region of interest" description="Disordered" evidence="1">
    <location>
        <begin position="64"/>
        <end position="93"/>
    </location>
</feature>
<evidence type="ECO:0000313" key="2">
    <source>
        <dbReference type="EMBL" id="OQP46438.1"/>
    </source>
</evidence>